<gene>
    <name evidence="1" type="ORF">JI435_405390</name>
</gene>
<organism evidence="1 2">
    <name type="scientific">Phaeosphaeria nodorum (strain SN15 / ATCC MYA-4574 / FGSC 10173)</name>
    <name type="common">Glume blotch fungus</name>
    <name type="synonym">Parastagonospora nodorum</name>
    <dbReference type="NCBI Taxonomy" id="321614"/>
    <lineage>
        <taxon>Eukaryota</taxon>
        <taxon>Fungi</taxon>
        <taxon>Dikarya</taxon>
        <taxon>Ascomycota</taxon>
        <taxon>Pezizomycotina</taxon>
        <taxon>Dothideomycetes</taxon>
        <taxon>Pleosporomycetidae</taxon>
        <taxon>Pleosporales</taxon>
        <taxon>Pleosporineae</taxon>
        <taxon>Phaeosphaeriaceae</taxon>
        <taxon>Parastagonospora</taxon>
    </lineage>
</organism>
<evidence type="ECO:0000313" key="2">
    <source>
        <dbReference type="Proteomes" id="UP000663193"/>
    </source>
</evidence>
<dbReference type="Proteomes" id="UP000663193">
    <property type="component" value="Chromosome 4"/>
</dbReference>
<proteinExistence type="predicted"/>
<dbReference type="EMBL" id="CP069026">
    <property type="protein sequence ID" value="QRC94218.1"/>
    <property type="molecule type" value="Genomic_DNA"/>
</dbReference>
<reference evidence="2" key="1">
    <citation type="journal article" date="2021" name="BMC Genomics">
        <title>Chromosome-level genome assembly and manually-curated proteome of model necrotroph Parastagonospora nodorum Sn15 reveals a genome-wide trove of candidate effector homologs, and redundancy of virulence-related functions within an accessory chromosome.</title>
        <authorList>
            <person name="Bertazzoni S."/>
            <person name="Jones D.A.B."/>
            <person name="Phan H.T."/>
            <person name="Tan K.-C."/>
            <person name="Hane J.K."/>
        </authorList>
    </citation>
    <scope>NUCLEOTIDE SEQUENCE [LARGE SCALE GENOMIC DNA]</scope>
    <source>
        <strain evidence="2">SN15 / ATCC MYA-4574 / FGSC 10173)</strain>
    </source>
</reference>
<protein>
    <submittedName>
        <fullName evidence="1">Uncharacterized protein</fullName>
    </submittedName>
</protein>
<accession>A0A7U2EYF9</accession>
<name>A0A7U2EYF9_PHANO</name>
<sequence>MNILQGCLRFICGTSICACSFVEVRPSFPYLIRAYITLPTQRFRYSPNPCRPDLQPAVIAPDRPIVRNR</sequence>
<keyword evidence="2" id="KW-1185">Reference proteome</keyword>
<evidence type="ECO:0000313" key="1">
    <source>
        <dbReference type="EMBL" id="QRC94218.1"/>
    </source>
</evidence>
<dbReference type="AlphaFoldDB" id="A0A7U2EYF9"/>
<dbReference type="VEuPathDB" id="FungiDB:JI435_405390"/>